<dbReference type="InterPro" id="IPR000210">
    <property type="entry name" value="BTB/POZ_dom"/>
</dbReference>
<feature type="compositionally biased region" description="Low complexity" evidence="4">
    <location>
        <begin position="108"/>
        <end position="121"/>
    </location>
</feature>
<dbReference type="PANTHER" id="PTHR46071:SF2">
    <property type="entry name" value="ANKYRIN REPEAT AND BTB_POZ DOMAIN-CONTAINING PROTEIN 2-LIKE PROTEIN"/>
    <property type="match status" value="1"/>
</dbReference>
<dbReference type="AlphaFoldDB" id="A0A6V7H507"/>
<feature type="repeat" description="ANK" evidence="3">
    <location>
        <begin position="683"/>
        <end position="709"/>
    </location>
</feature>
<feature type="repeat" description="ANK" evidence="3">
    <location>
        <begin position="541"/>
        <end position="573"/>
    </location>
</feature>
<feature type="region of interest" description="Disordered" evidence="4">
    <location>
        <begin position="1"/>
        <end position="88"/>
    </location>
</feature>
<dbReference type="InterPro" id="IPR002110">
    <property type="entry name" value="Ankyrin_rpt"/>
</dbReference>
<dbReference type="Pfam" id="PF13606">
    <property type="entry name" value="Ank_3"/>
    <property type="match status" value="1"/>
</dbReference>
<dbReference type="InterPro" id="IPR052089">
    <property type="entry name" value="Ankyrin-BTB/POZ_domain"/>
</dbReference>
<dbReference type="InterPro" id="IPR036770">
    <property type="entry name" value="Ankyrin_rpt-contain_sf"/>
</dbReference>
<evidence type="ECO:0000256" key="2">
    <source>
        <dbReference type="ARBA" id="ARBA00023043"/>
    </source>
</evidence>
<dbReference type="SUPFAM" id="SSF54695">
    <property type="entry name" value="POZ domain"/>
    <property type="match status" value="1"/>
</dbReference>
<evidence type="ECO:0000256" key="4">
    <source>
        <dbReference type="SAM" id="MobiDB-lite"/>
    </source>
</evidence>
<dbReference type="CDD" id="cd22913">
    <property type="entry name" value="HFD_ABTB2-like"/>
    <property type="match status" value="1"/>
</dbReference>
<keyword evidence="2 3" id="KW-0040">ANK repeat</keyword>
<feature type="compositionally biased region" description="Low complexity" evidence="4">
    <location>
        <begin position="26"/>
        <end position="35"/>
    </location>
</feature>
<dbReference type="GO" id="GO:0046982">
    <property type="term" value="F:protein heterodimerization activity"/>
    <property type="evidence" value="ECO:0007669"/>
    <property type="project" value="InterPro"/>
</dbReference>
<dbReference type="Gene3D" id="1.10.20.10">
    <property type="entry name" value="Histone, subunit A"/>
    <property type="match status" value="1"/>
</dbReference>
<feature type="compositionally biased region" description="Low complexity" evidence="4">
    <location>
        <begin position="63"/>
        <end position="73"/>
    </location>
</feature>
<dbReference type="PANTHER" id="PTHR46071">
    <property type="entry name" value="ANKYRIN REPEAT AND BTB/POZ DOMAIN-CONTAINING"/>
    <property type="match status" value="1"/>
</dbReference>
<feature type="compositionally biased region" description="Polar residues" evidence="4">
    <location>
        <begin position="7"/>
        <end position="25"/>
    </location>
</feature>
<dbReference type="SUPFAM" id="SSF48403">
    <property type="entry name" value="Ankyrin repeat"/>
    <property type="match status" value="1"/>
</dbReference>
<dbReference type="PROSITE" id="PS50297">
    <property type="entry name" value="ANK_REP_REGION"/>
    <property type="match status" value="2"/>
</dbReference>
<comment type="caution">
    <text evidence="6">The sequence shown here is derived from an EMBL/GenBank/DDBJ whole genome shotgun (WGS) entry which is preliminary data.</text>
</comment>
<gene>
    <name evidence="6" type="ORF">MHI_LOCUS307715</name>
</gene>
<dbReference type="Proteomes" id="UP000752696">
    <property type="component" value="Unassembled WGS sequence"/>
</dbReference>
<evidence type="ECO:0000259" key="5">
    <source>
        <dbReference type="PROSITE" id="PS50097"/>
    </source>
</evidence>
<name>A0A6V7H507_9HYME</name>
<dbReference type="Pfam" id="PF00651">
    <property type="entry name" value="BTB"/>
    <property type="match status" value="1"/>
</dbReference>
<dbReference type="InterPro" id="IPR009072">
    <property type="entry name" value="Histone-fold"/>
</dbReference>
<evidence type="ECO:0000313" key="7">
    <source>
        <dbReference type="Proteomes" id="UP000752696"/>
    </source>
</evidence>
<dbReference type="CDD" id="cd18491">
    <property type="entry name" value="BACK_ABTB2_like"/>
    <property type="match status" value="1"/>
</dbReference>
<feature type="region of interest" description="Disordered" evidence="4">
    <location>
        <begin position="754"/>
        <end position="776"/>
    </location>
</feature>
<feature type="non-terminal residue" evidence="6">
    <location>
        <position position="1095"/>
    </location>
</feature>
<protein>
    <recommendedName>
        <fullName evidence="5">BTB domain-containing protein</fullName>
    </recommendedName>
</protein>
<dbReference type="InterPro" id="IPR059008">
    <property type="entry name" value="ABTB2/3_histone"/>
</dbReference>
<dbReference type="Pfam" id="PF26281">
    <property type="entry name" value="Histone_ABTB"/>
    <property type="match status" value="1"/>
</dbReference>
<organism evidence="6 7">
    <name type="scientific">Heterotrigona itama</name>
    <dbReference type="NCBI Taxonomy" id="395501"/>
    <lineage>
        <taxon>Eukaryota</taxon>
        <taxon>Metazoa</taxon>
        <taxon>Ecdysozoa</taxon>
        <taxon>Arthropoda</taxon>
        <taxon>Hexapoda</taxon>
        <taxon>Insecta</taxon>
        <taxon>Pterygota</taxon>
        <taxon>Neoptera</taxon>
        <taxon>Endopterygota</taxon>
        <taxon>Hymenoptera</taxon>
        <taxon>Apocrita</taxon>
        <taxon>Aculeata</taxon>
        <taxon>Apoidea</taxon>
        <taxon>Anthophila</taxon>
        <taxon>Apidae</taxon>
        <taxon>Heterotrigona</taxon>
    </lineage>
</organism>
<evidence type="ECO:0000313" key="6">
    <source>
        <dbReference type="EMBL" id="CAD1472591.1"/>
    </source>
</evidence>
<sequence>QRRPDCTGNSSSDENRSSGHASMSDTGGHTSSSSPPHRHHRAHSPQQLNSVPEDDRLSASVTQRNGRNRSGQNRNRHRATPAKVPWSGSGLEDIKLAIQQLTMRSHKSSSTYSSLSGSESSEPAVRRLMRHSSLETINTNVTSADEFVWVDSHNRLVELQQLPWTHHDVLRVLQNGRTREHMEQVSMETIPRLSYLLQRALVRIGRETQRLAKPVGLCSKHEVYSAFKIVLCPALADSCTKACLRAAAMFAVSGDQLKQSKASRSGLQLPVGRFLRWMSDVRLGRMIHEYAAIYLTAGIENLLEEILLQCIPTDPHTTLTATMLEHAIANSGDLWGLLQPYAHLNAGRTASGALAMPRWASVSSLNSSSSSRSGRDAAGSALEPSLLTTCVGSMSELIDLVSKVAQVGRSTTPLTTKALNALFYYMRCSQLEHGERGLGIQELAYERAYVVLPPLVEWLRVATAHAEHRHGLIVDQDDINQAARLLFEEVSLCSNRIDDSEYVRLLTMDMAFKMLISGRADLIAQAMPLLPSTKINTVNDNGFTALMIACINNDETAVLALLDASADLNVESPPPPTGQSASIPSKIPVALNTSNAKGGPMTPPAMMTPGKNAPPLNSSSSSPGSSSNVSNSTCYNQSGFNAETQHWTALTYTALLGHCNIARILLERGAAVEGGAKLSEDKSTVTPLQAATASGNYEMVALLLAHGAQPAISVATVHGQRSCLHQLLSHPLNFSAKRGEKEVLSLEEILAEGSAGASPQQQTVDGRGNRREGKEPVFSKVQTKALQEAMYHSAESNHLDITMELRGLKVGWTLHCWMHSLATAHEMRLDSVIDQLLQDFLQVCPDDYSTQFVQECLPLLFNIFRYSKKEGTTLLLADIFCTCFGWEPIKPIRDTTLSSGSRIDPKFVNNPELSDVQFRVEGRVFYGHKIVLVTSSPRFRNMLSSKLCEGNPPIVQINDIRYHIFQMVMEFLYHGGCATLEVNQSDVLELMAAANFFQLDSLLRYCEAQCSSMVDLDNIVSMYIHAKVYNATQLLEYCQGFLLQNMVALLTYDDSVKRLLFAKKLPNHDVLAGLLLTLQARIKARRSQQQNKIKA</sequence>
<feature type="region of interest" description="Disordered" evidence="4">
    <location>
        <begin position="102"/>
        <end position="122"/>
    </location>
</feature>
<feature type="domain" description="BTB" evidence="5">
    <location>
        <begin position="914"/>
        <end position="975"/>
    </location>
</feature>
<dbReference type="PROSITE" id="PS50088">
    <property type="entry name" value="ANK_REPEAT"/>
    <property type="match status" value="2"/>
</dbReference>
<feature type="compositionally biased region" description="Low complexity" evidence="4">
    <location>
        <begin position="596"/>
        <end position="632"/>
    </location>
</feature>
<keyword evidence="7" id="KW-1185">Reference proteome</keyword>
<dbReference type="SMART" id="SM00225">
    <property type="entry name" value="BTB"/>
    <property type="match status" value="1"/>
</dbReference>
<feature type="region of interest" description="Disordered" evidence="4">
    <location>
        <begin position="592"/>
        <end position="632"/>
    </location>
</feature>
<keyword evidence="1" id="KW-0677">Repeat</keyword>
<evidence type="ECO:0000256" key="1">
    <source>
        <dbReference type="ARBA" id="ARBA00022737"/>
    </source>
</evidence>
<dbReference type="InterPro" id="IPR011333">
    <property type="entry name" value="SKP1/BTB/POZ_sf"/>
</dbReference>
<dbReference type="FunFam" id="3.30.710.10:FF:000030">
    <property type="entry name" value="Ankyrin repeat and BTB/POZ domain-containing protein BTBD11"/>
    <property type="match status" value="1"/>
</dbReference>
<dbReference type="SUPFAM" id="SSF47113">
    <property type="entry name" value="Histone-fold"/>
    <property type="match status" value="1"/>
</dbReference>
<accession>A0A6V7H507</accession>
<reference evidence="6" key="1">
    <citation type="submission" date="2020-07" db="EMBL/GenBank/DDBJ databases">
        <authorList>
            <person name="Nazaruddin N."/>
        </authorList>
    </citation>
    <scope>NUCLEOTIDE SEQUENCE</scope>
</reference>
<dbReference type="PROSITE" id="PS50097">
    <property type="entry name" value="BTB"/>
    <property type="match status" value="1"/>
</dbReference>
<dbReference type="OrthoDB" id="2316821at2759"/>
<dbReference type="Gene3D" id="3.30.710.10">
    <property type="entry name" value="Potassium Channel Kv1.1, Chain A"/>
    <property type="match status" value="1"/>
</dbReference>
<feature type="compositionally biased region" description="Basic and acidic residues" evidence="4">
    <location>
        <begin position="767"/>
        <end position="776"/>
    </location>
</feature>
<dbReference type="Gene3D" id="1.25.40.20">
    <property type="entry name" value="Ankyrin repeat-containing domain"/>
    <property type="match status" value="2"/>
</dbReference>
<evidence type="ECO:0000256" key="3">
    <source>
        <dbReference type="PROSITE-ProRule" id="PRU00023"/>
    </source>
</evidence>
<proteinExistence type="predicted"/>
<dbReference type="SMART" id="SM00248">
    <property type="entry name" value="ANK"/>
    <property type="match status" value="3"/>
</dbReference>
<dbReference type="Pfam" id="PF12796">
    <property type="entry name" value="Ank_2"/>
    <property type="match status" value="1"/>
</dbReference>
<dbReference type="CDD" id="cd18297">
    <property type="entry name" value="BTB_POZ_ABTB2-like"/>
    <property type="match status" value="1"/>
</dbReference>
<dbReference type="EMBL" id="CAJDYZ010005600">
    <property type="protein sequence ID" value="CAD1472591.1"/>
    <property type="molecule type" value="Genomic_DNA"/>
</dbReference>